<accession>A0A5C8NR81</accession>
<dbReference type="EMBL" id="VDUY01000007">
    <property type="protein sequence ID" value="TXL63842.1"/>
    <property type="molecule type" value="Genomic_DNA"/>
</dbReference>
<feature type="chain" id="PRO_5022881451" evidence="1">
    <location>
        <begin position="30"/>
        <end position="170"/>
    </location>
</feature>
<feature type="domain" description="Thioredoxin" evidence="2">
    <location>
        <begin position="19"/>
        <end position="170"/>
    </location>
</feature>
<comment type="caution">
    <text evidence="3">The sequence shown here is derived from an EMBL/GenBank/DDBJ whole genome shotgun (WGS) entry which is preliminary data.</text>
</comment>
<dbReference type="Gene3D" id="3.40.30.10">
    <property type="entry name" value="Glutaredoxin"/>
    <property type="match status" value="1"/>
</dbReference>
<evidence type="ECO:0000259" key="2">
    <source>
        <dbReference type="PROSITE" id="PS51352"/>
    </source>
</evidence>
<feature type="signal peptide" evidence="1">
    <location>
        <begin position="1"/>
        <end position="29"/>
    </location>
</feature>
<sequence length="170" mass="18607">MKRRDCLGLFGGLSAGVLAGAWPSAPVLAAPAAPAIGSPVSLPAARLLDGTELPASHWRGKVVVIELWATWCPFCARQNPYLDKLHRANRERGLEVIGLSIDRDPDAVKKYIDARGYQFHVAMFDEAWRAAIGRPKGLPIVWVVDRNGKLAKLEIGELFPEDIAEFAQLI</sequence>
<proteinExistence type="predicted"/>
<dbReference type="AlphaFoldDB" id="A0A5C8NR81"/>
<name>A0A5C8NR81_9BURK</name>
<organism evidence="3 4">
    <name type="scientific">Zeimonas arvi</name>
    <dbReference type="NCBI Taxonomy" id="2498847"/>
    <lineage>
        <taxon>Bacteria</taxon>
        <taxon>Pseudomonadati</taxon>
        <taxon>Pseudomonadota</taxon>
        <taxon>Betaproteobacteria</taxon>
        <taxon>Burkholderiales</taxon>
        <taxon>Burkholderiaceae</taxon>
        <taxon>Zeimonas</taxon>
    </lineage>
</organism>
<reference evidence="3 4" key="1">
    <citation type="submission" date="2019-06" db="EMBL/GenBank/DDBJ databases">
        <title>Quisquiliibacterium sp. nov., isolated from a maize field.</title>
        <authorList>
            <person name="Lin S.-Y."/>
            <person name="Tsai C.-F."/>
            <person name="Young C.-C."/>
        </authorList>
    </citation>
    <scope>NUCLEOTIDE SEQUENCE [LARGE SCALE GENOMIC DNA]</scope>
    <source>
        <strain evidence="3 4">CC-CFT501</strain>
    </source>
</reference>
<dbReference type="SUPFAM" id="SSF52833">
    <property type="entry name" value="Thioredoxin-like"/>
    <property type="match status" value="1"/>
</dbReference>
<dbReference type="InterPro" id="IPR013740">
    <property type="entry name" value="Redoxin"/>
</dbReference>
<dbReference type="OrthoDB" id="9811352at2"/>
<gene>
    <name evidence="3" type="ORF">FHP08_16235</name>
</gene>
<evidence type="ECO:0000256" key="1">
    <source>
        <dbReference type="SAM" id="SignalP"/>
    </source>
</evidence>
<dbReference type="Pfam" id="PF08534">
    <property type="entry name" value="Redoxin"/>
    <property type="match status" value="1"/>
</dbReference>
<dbReference type="Proteomes" id="UP000321548">
    <property type="component" value="Unassembled WGS sequence"/>
</dbReference>
<dbReference type="PROSITE" id="PS51352">
    <property type="entry name" value="THIOREDOXIN_2"/>
    <property type="match status" value="1"/>
</dbReference>
<dbReference type="GO" id="GO:0016491">
    <property type="term" value="F:oxidoreductase activity"/>
    <property type="evidence" value="ECO:0007669"/>
    <property type="project" value="InterPro"/>
</dbReference>
<dbReference type="InterPro" id="IPR050553">
    <property type="entry name" value="Thioredoxin_ResA/DsbE_sf"/>
</dbReference>
<dbReference type="InterPro" id="IPR036249">
    <property type="entry name" value="Thioredoxin-like_sf"/>
</dbReference>
<dbReference type="InterPro" id="IPR013766">
    <property type="entry name" value="Thioredoxin_domain"/>
</dbReference>
<protein>
    <submittedName>
        <fullName evidence="3">TlpA family protein disulfide reductase</fullName>
    </submittedName>
</protein>
<dbReference type="CDD" id="cd02966">
    <property type="entry name" value="TlpA_like_family"/>
    <property type="match status" value="1"/>
</dbReference>
<evidence type="ECO:0000313" key="3">
    <source>
        <dbReference type="EMBL" id="TXL63842.1"/>
    </source>
</evidence>
<dbReference type="PANTHER" id="PTHR42852:SF13">
    <property type="entry name" value="PROTEIN DIPZ"/>
    <property type="match status" value="1"/>
</dbReference>
<keyword evidence="1" id="KW-0732">Signal</keyword>
<dbReference type="RefSeq" id="WP_147705536.1">
    <property type="nucleotide sequence ID" value="NZ_VDUY01000007.1"/>
</dbReference>
<evidence type="ECO:0000313" key="4">
    <source>
        <dbReference type="Proteomes" id="UP000321548"/>
    </source>
</evidence>
<keyword evidence="4" id="KW-1185">Reference proteome</keyword>
<dbReference type="PANTHER" id="PTHR42852">
    <property type="entry name" value="THIOL:DISULFIDE INTERCHANGE PROTEIN DSBE"/>
    <property type="match status" value="1"/>
</dbReference>